<sequence>MSIVMERKIPVHWITFRAAVRETIQHDECGQHGRRSTPNLTGATFRNNSFRTIIHWQFFSHYRWRAGVKGFGAMWELGSRSSSLADEPRSSGAISAGNSPLLMMAL</sequence>
<keyword evidence="3" id="KW-1185">Reference proteome</keyword>
<name>A0A084WBP7_ANOSI</name>
<dbReference type="EnsemblMetazoa" id="ASIC015683-RA">
    <property type="protein sequence ID" value="ASIC015683-PA"/>
    <property type="gene ID" value="ASIC015683"/>
</dbReference>
<dbReference type="AlphaFoldDB" id="A0A084WBP7"/>
<protein>
    <submittedName>
        <fullName evidence="1 2">Beta and beta-prime subunits of DNA dependent RNA-polymerase</fullName>
    </submittedName>
</protein>
<dbReference type="VEuPathDB" id="VectorBase:ASIC015683"/>
<reference evidence="2" key="2">
    <citation type="submission" date="2020-05" db="UniProtKB">
        <authorList>
            <consortium name="EnsemblMetazoa"/>
        </authorList>
    </citation>
    <scope>IDENTIFICATION</scope>
</reference>
<proteinExistence type="predicted"/>
<dbReference type="EMBL" id="KE525332">
    <property type="protein sequence ID" value="KFB47641.1"/>
    <property type="molecule type" value="Genomic_DNA"/>
</dbReference>
<evidence type="ECO:0000313" key="3">
    <source>
        <dbReference type="Proteomes" id="UP000030765"/>
    </source>
</evidence>
<evidence type="ECO:0000313" key="2">
    <source>
        <dbReference type="EnsemblMetazoa" id="ASIC015683-PA"/>
    </source>
</evidence>
<reference evidence="1 3" key="1">
    <citation type="journal article" date="2014" name="BMC Genomics">
        <title>Genome sequence of Anopheles sinensis provides insight into genetics basis of mosquito competence for malaria parasites.</title>
        <authorList>
            <person name="Zhou D."/>
            <person name="Zhang D."/>
            <person name="Ding G."/>
            <person name="Shi L."/>
            <person name="Hou Q."/>
            <person name="Ye Y."/>
            <person name="Xu Y."/>
            <person name="Zhou H."/>
            <person name="Xiong C."/>
            <person name="Li S."/>
            <person name="Yu J."/>
            <person name="Hong S."/>
            <person name="Yu X."/>
            <person name="Zou P."/>
            <person name="Chen C."/>
            <person name="Chang X."/>
            <person name="Wang W."/>
            <person name="Lv Y."/>
            <person name="Sun Y."/>
            <person name="Ma L."/>
            <person name="Shen B."/>
            <person name="Zhu C."/>
        </authorList>
    </citation>
    <scope>NUCLEOTIDE SEQUENCE [LARGE SCALE GENOMIC DNA]</scope>
</reference>
<accession>A0A084WBP7</accession>
<organism evidence="1">
    <name type="scientific">Anopheles sinensis</name>
    <name type="common">Mosquito</name>
    <dbReference type="NCBI Taxonomy" id="74873"/>
    <lineage>
        <taxon>Eukaryota</taxon>
        <taxon>Metazoa</taxon>
        <taxon>Ecdysozoa</taxon>
        <taxon>Arthropoda</taxon>
        <taxon>Hexapoda</taxon>
        <taxon>Insecta</taxon>
        <taxon>Pterygota</taxon>
        <taxon>Neoptera</taxon>
        <taxon>Endopterygota</taxon>
        <taxon>Diptera</taxon>
        <taxon>Nematocera</taxon>
        <taxon>Culicoidea</taxon>
        <taxon>Culicidae</taxon>
        <taxon>Anophelinae</taxon>
        <taxon>Anopheles</taxon>
    </lineage>
</organism>
<dbReference type="Proteomes" id="UP000030765">
    <property type="component" value="Unassembled WGS sequence"/>
</dbReference>
<dbReference type="EMBL" id="ATLV01022414">
    <property type="status" value="NOT_ANNOTATED_CDS"/>
    <property type="molecule type" value="Genomic_DNA"/>
</dbReference>
<evidence type="ECO:0000313" key="1">
    <source>
        <dbReference type="EMBL" id="KFB47641.1"/>
    </source>
</evidence>
<gene>
    <name evidence="1" type="ORF">ZHAS_00015683</name>
</gene>